<evidence type="ECO:0000256" key="1">
    <source>
        <dbReference type="ARBA" id="ARBA00009437"/>
    </source>
</evidence>
<name>A0A7D4TI45_9MICO</name>
<evidence type="ECO:0000259" key="5">
    <source>
        <dbReference type="PROSITE" id="PS50931"/>
    </source>
</evidence>
<dbReference type="SUPFAM" id="SSF53850">
    <property type="entry name" value="Periplasmic binding protein-like II"/>
    <property type="match status" value="1"/>
</dbReference>
<comment type="similarity">
    <text evidence="1">Belongs to the LysR transcriptional regulatory family.</text>
</comment>
<evidence type="ECO:0000256" key="3">
    <source>
        <dbReference type="ARBA" id="ARBA00023125"/>
    </source>
</evidence>
<dbReference type="PANTHER" id="PTHR30118">
    <property type="entry name" value="HTH-TYPE TRANSCRIPTIONAL REGULATOR LEUO-RELATED"/>
    <property type="match status" value="1"/>
</dbReference>
<dbReference type="InterPro" id="IPR036390">
    <property type="entry name" value="WH_DNA-bd_sf"/>
</dbReference>
<dbReference type="InterPro" id="IPR005119">
    <property type="entry name" value="LysR_subst-bd"/>
</dbReference>
<dbReference type="GO" id="GO:0003677">
    <property type="term" value="F:DNA binding"/>
    <property type="evidence" value="ECO:0007669"/>
    <property type="project" value="UniProtKB-KW"/>
</dbReference>
<dbReference type="InterPro" id="IPR036388">
    <property type="entry name" value="WH-like_DNA-bd_sf"/>
</dbReference>
<evidence type="ECO:0000313" key="7">
    <source>
        <dbReference type="Proteomes" id="UP000502498"/>
    </source>
</evidence>
<evidence type="ECO:0000313" key="6">
    <source>
        <dbReference type="EMBL" id="QKJ20541.1"/>
    </source>
</evidence>
<dbReference type="EMBL" id="CP054038">
    <property type="protein sequence ID" value="QKJ20541.1"/>
    <property type="molecule type" value="Genomic_DNA"/>
</dbReference>
<dbReference type="SUPFAM" id="SSF46785">
    <property type="entry name" value="Winged helix' DNA-binding domain"/>
    <property type="match status" value="1"/>
</dbReference>
<keyword evidence="4" id="KW-0804">Transcription</keyword>
<reference evidence="6 7" key="1">
    <citation type="submission" date="2020-05" db="EMBL/GenBank/DDBJ databases">
        <title>Strain PA2F3 complete genome.</title>
        <authorList>
            <person name="Kim Y.-S."/>
            <person name="Kim S.-J."/>
            <person name="Jung H.-k."/>
            <person name="Kim S.-E."/>
            <person name="Kim K.-H."/>
        </authorList>
    </citation>
    <scope>NUCLEOTIDE SEQUENCE [LARGE SCALE GENOMIC DNA]</scope>
    <source>
        <strain evidence="6 7">PA2F3</strain>
    </source>
</reference>
<dbReference type="Gene3D" id="3.40.190.10">
    <property type="entry name" value="Periplasmic binding protein-like II"/>
    <property type="match status" value="2"/>
</dbReference>
<feature type="domain" description="HTH lysR-type" evidence="5">
    <location>
        <begin position="5"/>
        <end position="62"/>
    </location>
</feature>
<dbReference type="Pfam" id="PF03466">
    <property type="entry name" value="LysR_substrate"/>
    <property type="match status" value="1"/>
</dbReference>
<organism evidence="6 7">
    <name type="scientific">Microbacterium hominis</name>
    <dbReference type="NCBI Taxonomy" id="162426"/>
    <lineage>
        <taxon>Bacteria</taxon>
        <taxon>Bacillati</taxon>
        <taxon>Actinomycetota</taxon>
        <taxon>Actinomycetes</taxon>
        <taxon>Micrococcales</taxon>
        <taxon>Microbacteriaceae</taxon>
        <taxon>Microbacterium</taxon>
    </lineage>
</organism>
<dbReference type="InterPro" id="IPR037402">
    <property type="entry name" value="YidZ_PBP2"/>
</dbReference>
<gene>
    <name evidence="6" type="ORF">HQM25_15060</name>
</gene>
<protein>
    <submittedName>
        <fullName evidence="6">LysR family transcriptional regulator</fullName>
    </submittedName>
</protein>
<accession>A0A7D4TI45</accession>
<keyword evidence="3" id="KW-0238">DNA-binding</keyword>
<evidence type="ECO:0000256" key="4">
    <source>
        <dbReference type="ARBA" id="ARBA00023163"/>
    </source>
</evidence>
<dbReference type="PROSITE" id="PS50931">
    <property type="entry name" value="HTH_LYSR"/>
    <property type="match status" value="1"/>
</dbReference>
<evidence type="ECO:0000256" key="2">
    <source>
        <dbReference type="ARBA" id="ARBA00023015"/>
    </source>
</evidence>
<dbReference type="Proteomes" id="UP000502498">
    <property type="component" value="Chromosome"/>
</dbReference>
<keyword evidence="2" id="KW-0805">Transcription regulation</keyword>
<sequence length="309" mass="33943">MGADHDLNLLVPLRALLEEANVTRAAQRVQMGQSSMSSALARLRAVFHDELLVRVGREYALTPLARVLLPQVQAAVPRIERVLAGDARFDPSEHHRRFSIMMTDYGAMRLHEAIAAAVAEAPGFAVDVIPLPERPIESERDLFTHDFVVTVPEVGIEGRSAPLLADEYVCLLDPANPAIADGELTFEDFARLPSAVADFGRIHFTPADRRLRELPGERAAPRVTSAAFLSLPSVVAGTDLVAVVPRVLAERLGPPTRTVFVAAPFEPAGIELLLWWHESRDSDPAHVWFRERLLETFAESVEADDGDVC</sequence>
<dbReference type="CDD" id="cd08417">
    <property type="entry name" value="PBP2_Nitroaromatics_like"/>
    <property type="match status" value="1"/>
</dbReference>
<dbReference type="InterPro" id="IPR000847">
    <property type="entry name" value="LysR_HTH_N"/>
</dbReference>
<dbReference type="PANTHER" id="PTHR30118:SF15">
    <property type="entry name" value="TRANSCRIPTIONAL REGULATORY PROTEIN"/>
    <property type="match status" value="1"/>
</dbReference>
<dbReference type="InterPro" id="IPR050389">
    <property type="entry name" value="LysR-type_TF"/>
</dbReference>
<dbReference type="Gene3D" id="1.10.10.10">
    <property type="entry name" value="Winged helix-like DNA-binding domain superfamily/Winged helix DNA-binding domain"/>
    <property type="match status" value="1"/>
</dbReference>
<proteinExistence type="inferred from homology"/>
<dbReference type="Pfam" id="PF00126">
    <property type="entry name" value="HTH_1"/>
    <property type="match status" value="1"/>
</dbReference>
<dbReference type="AlphaFoldDB" id="A0A7D4TI45"/>
<dbReference type="GO" id="GO:0003700">
    <property type="term" value="F:DNA-binding transcription factor activity"/>
    <property type="evidence" value="ECO:0007669"/>
    <property type="project" value="InterPro"/>
</dbReference>
<dbReference type="RefSeq" id="WP_172990966.1">
    <property type="nucleotide sequence ID" value="NZ_CP054038.1"/>
</dbReference>